<evidence type="ECO:0000256" key="4">
    <source>
        <dbReference type="SAM" id="MobiDB-lite"/>
    </source>
</evidence>
<dbReference type="Pfam" id="PF02775">
    <property type="entry name" value="TPP_enzyme_C"/>
    <property type="match status" value="1"/>
</dbReference>
<dbReference type="Pfam" id="PF02776">
    <property type="entry name" value="TPP_enzyme_N"/>
    <property type="match status" value="1"/>
</dbReference>
<feature type="domain" description="Thiamine pyrophosphate enzyme TPP-binding" evidence="6">
    <location>
        <begin position="449"/>
        <end position="603"/>
    </location>
</feature>
<dbReference type="InterPro" id="IPR012001">
    <property type="entry name" value="Thiamin_PyroP_enz_TPP-bd_dom"/>
</dbReference>
<proteinExistence type="inferred from homology"/>
<feature type="region of interest" description="Disordered" evidence="4">
    <location>
        <begin position="616"/>
        <end position="635"/>
    </location>
</feature>
<comment type="caution">
    <text evidence="8">The sequence shown here is derived from an EMBL/GenBank/DDBJ whole genome shotgun (WGS) entry which is preliminary data.</text>
</comment>
<reference evidence="8" key="1">
    <citation type="submission" date="2020-10" db="EMBL/GenBank/DDBJ databases">
        <authorList>
            <person name="Gilroy R."/>
        </authorList>
    </citation>
    <scope>NUCLEOTIDE SEQUENCE</scope>
    <source>
        <strain evidence="8">CHK123-3438</strain>
    </source>
</reference>
<organism evidence="8 9">
    <name type="scientific">Candidatus Caccovicinus merdipullorum</name>
    <dbReference type="NCBI Taxonomy" id="2840724"/>
    <lineage>
        <taxon>Bacteria</taxon>
        <taxon>Bacillati</taxon>
        <taxon>Bacillota</taxon>
        <taxon>Clostridia</taxon>
        <taxon>Eubacteriales</taxon>
        <taxon>Candidatus Caccovicinus</taxon>
    </lineage>
</organism>
<dbReference type="InterPro" id="IPR000399">
    <property type="entry name" value="TPP-bd_CS"/>
</dbReference>
<dbReference type="InterPro" id="IPR029061">
    <property type="entry name" value="THDP-binding"/>
</dbReference>
<dbReference type="Pfam" id="PF00205">
    <property type="entry name" value="TPP_enzyme_M"/>
    <property type="match status" value="1"/>
</dbReference>
<name>A0A9D1GJU5_9FIRM</name>
<feature type="domain" description="Thiamine pyrophosphate enzyme N-terminal TPP-binding" evidence="7">
    <location>
        <begin position="4"/>
        <end position="108"/>
    </location>
</feature>
<evidence type="ECO:0000256" key="3">
    <source>
        <dbReference type="RuleBase" id="RU362132"/>
    </source>
</evidence>
<dbReference type="GO" id="GO:0050660">
    <property type="term" value="F:flavin adenine dinucleotide binding"/>
    <property type="evidence" value="ECO:0007669"/>
    <property type="project" value="TreeGrafter"/>
</dbReference>
<accession>A0A9D1GJU5</accession>
<comment type="similarity">
    <text evidence="1 3">Belongs to the TPP enzyme family.</text>
</comment>
<evidence type="ECO:0000313" key="8">
    <source>
        <dbReference type="EMBL" id="HIT42171.1"/>
    </source>
</evidence>
<dbReference type="InterPro" id="IPR012000">
    <property type="entry name" value="Thiamin_PyroP_enz_cen_dom"/>
</dbReference>
<dbReference type="GO" id="GO:0009099">
    <property type="term" value="P:L-valine biosynthetic process"/>
    <property type="evidence" value="ECO:0007669"/>
    <property type="project" value="TreeGrafter"/>
</dbReference>
<dbReference type="CDD" id="cd00568">
    <property type="entry name" value="TPP_enzymes"/>
    <property type="match status" value="1"/>
</dbReference>
<dbReference type="PROSITE" id="PS00187">
    <property type="entry name" value="TPP_ENZYMES"/>
    <property type="match status" value="1"/>
</dbReference>
<dbReference type="GO" id="GO:0005948">
    <property type="term" value="C:acetolactate synthase complex"/>
    <property type="evidence" value="ECO:0007669"/>
    <property type="project" value="TreeGrafter"/>
</dbReference>
<dbReference type="SUPFAM" id="SSF52467">
    <property type="entry name" value="DHS-like NAD/FAD-binding domain"/>
    <property type="match status" value="1"/>
</dbReference>
<evidence type="ECO:0000256" key="2">
    <source>
        <dbReference type="ARBA" id="ARBA00023052"/>
    </source>
</evidence>
<evidence type="ECO:0000259" key="7">
    <source>
        <dbReference type="Pfam" id="PF02776"/>
    </source>
</evidence>
<dbReference type="PANTHER" id="PTHR18968:SF142">
    <property type="entry name" value="ACETOLACTATE SYNTHASE"/>
    <property type="match status" value="1"/>
</dbReference>
<reference evidence="8" key="2">
    <citation type="journal article" date="2021" name="PeerJ">
        <title>Extensive microbial diversity within the chicken gut microbiome revealed by metagenomics and culture.</title>
        <authorList>
            <person name="Gilroy R."/>
            <person name="Ravi A."/>
            <person name="Getino M."/>
            <person name="Pursley I."/>
            <person name="Horton D.L."/>
            <person name="Alikhan N.F."/>
            <person name="Baker D."/>
            <person name="Gharbi K."/>
            <person name="Hall N."/>
            <person name="Watson M."/>
            <person name="Adriaenssens E.M."/>
            <person name="Foster-Nyarko E."/>
            <person name="Jarju S."/>
            <person name="Secka A."/>
            <person name="Antonio M."/>
            <person name="Oren A."/>
            <person name="Chaudhuri R.R."/>
            <person name="La Ragione R."/>
            <person name="Hildebrand F."/>
            <person name="Pallen M.J."/>
        </authorList>
    </citation>
    <scope>NUCLEOTIDE SEQUENCE</scope>
    <source>
        <strain evidence="8">CHK123-3438</strain>
    </source>
</reference>
<dbReference type="GO" id="GO:0009097">
    <property type="term" value="P:isoleucine biosynthetic process"/>
    <property type="evidence" value="ECO:0007669"/>
    <property type="project" value="TreeGrafter"/>
</dbReference>
<dbReference type="InterPro" id="IPR029035">
    <property type="entry name" value="DHS-like_NAD/FAD-binding_dom"/>
</dbReference>
<dbReference type="PANTHER" id="PTHR18968">
    <property type="entry name" value="THIAMINE PYROPHOSPHATE ENZYMES"/>
    <property type="match status" value="1"/>
</dbReference>
<dbReference type="Proteomes" id="UP000886860">
    <property type="component" value="Unassembled WGS sequence"/>
</dbReference>
<dbReference type="EMBL" id="DVKS01000152">
    <property type="protein sequence ID" value="HIT42171.1"/>
    <property type="molecule type" value="Genomic_DNA"/>
</dbReference>
<evidence type="ECO:0000313" key="9">
    <source>
        <dbReference type="Proteomes" id="UP000886860"/>
    </source>
</evidence>
<evidence type="ECO:0000259" key="6">
    <source>
        <dbReference type="Pfam" id="PF02775"/>
    </source>
</evidence>
<evidence type="ECO:0000259" key="5">
    <source>
        <dbReference type="Pfam" id="PF00205"/>
    </source>
</evidence>
<dbReference type="GO" id="GO:0030976">
    <property type="term" value="F:thiamine pyrophosphate binding"/>
    <property type="evidence" value="ECO:0007669"/>
    <property type="project" value="InterPro"/>
</dbReference>
<dbReference type="AlphaFoldDB" id="A0A9D1GJU5"/>
<dbReference type="Gene3D" id="3.40.50.1220">
    <property type="entry name" value="TPP-binding domain"/>
    <property type="match status" value="1"/>
</dbReference>
<dbReference type="InterPro" id="IPR045229">
    <property type="entry name" value="TPP_enz"/>
</dbReference>
<dbReference type="GO" id="GO:0003984">
    <property type="term" value="F:acetolactate synthase activity"/>
    <property type="evidence" value="ECO:0007669"/>
    <property type="project" value="TreeGrafter"/>
</dbReference>
<feature type="domain" description="Thiamine pyrophosphate enzyme central" evidence="5">
    <location>
        <begin position="234"/>
        <end position="368"/>
    </location>
</feature>
<dbReference type="Gene3D" id="3.40.50.970">
    <property type="match status" value="2"/>
</dbReference>
<dbReference type="GO" id="GO:0000287">
    <property type="term" value="F:magnesium ion binding"/>
    <property type="evidence" value="ECO:0007669"/>
    <property type="project" value="InterPro"/>
</dbReference>
<sequence>MQVKISNYIAKRLVEEGITQVFTVTGGGAMHLNDGLGHQEGLNCTYNHHEQACAIAAESYARIHNRIAAVCVTTGPGGTNAITGVAGGWLDSIPMLVLSGQVRYDTTARWSGTGIRAMGDQEFDICQAVACMTKYCEMVIDPRRIRFCLEKALFLAQTGRPGPCWLDIPLNVQGAFVNAEEFYGFDREDYLAGGTGWGAALGKEDCPVIPEDYAGKGEKRPKLPQKAGRETVMEILDKIRNSRRPVFNVGNGVRIAGAHHTFLDVLERLGIPVITGWNSQDAIWDSHPLYTGRAGNMGDRPGNFAVQNSDLVFSVGSRLSIRQVGYNYETWARAAYVIVNDVDQEELKKPSVHADMRVHADAADLLAKMDQVLKEEQDAGRLPMPLFDGGEGLPGMNWLETCRMWKEKYPVILPKHMNHGDEEPANVYALVKELSSRLPENQITVVGNGSACVAGGHGYIIKKGQRFITNSAMASMGYDLPAAIGVSMAEPGKDIILLTGDGSIQMNLQELQTIIHHRLPVKIFLINNGGYHSIRQSQKNFFGEPLVGVGVDSGFHGPDLSFPSMEKLAWAYGYPYVKAMHNSQLGQAMEQTLAMDGPVICEVFVSLDQVFEPKSSARKMPDGTLTSPPLEDLAPFLPDEEMDANMIIPRIRG</sequence>
<dbReference type="InterPro" id="IPR011766">
    <property type="entry name" value="TPP_enzyme_TPP-bd"/>
</dbReference>
<keyword evidence="2 3" id="KW-0786">Thiamine pyrophosphate</keyword>
<dbReference type="SUPFAM" id="SSF52518">
    <property type="entry name" value="Thiamin diphosphate-binding fold (THDP-binding)"/>
    <property type="match status" value="2"/>
</dbReference>
<gene>
    <name evidence="8" type="ORF">IAB60_08780</name>
</gene>
<evidence type="ECO:0000256" key="1">
    <source>
        <dbReference type="ARBA" id="ARBA00007812"/>
    </source>
</evidence>
<protein>
    <submittedName>
        <fullName evidence="8">Thiamine pyrophosphate-binding protein</fullName>
    </submittedName>
</protein>
<dbReference type="CDD" id="cd07035">
    <property type="entry name" value="TPP_PYR_POX_like"/>
    <property type="match status" value="1"/>
</dbReference>